<keyword evidence="2" id="KW-0238">DNA-binding</keyword>
<reference evidence="2 3" key="1">
    <citation type="submission" date="2019-08" db="EMBL/GenBank/DDBJ databases">
        <title>Parahaliea maris sp. nov., isolated from the surface seawater.</title>
        <authorList>
            <person name="Liu Y."/>
        </authorList>
    </citation>
    <scope>NUCLEOTIDE SEQUENCE [LARGE SCALE GENOMIC DNA]</scope>
    <source>
        <strain evidence="2 3">S2-26</strain>
    </source>
</reference>
<evidence type="ECO:0000259" key="1">
    <source>
        <dbReference type="PROSITE" id="PS50995"/>
    </source>
</evidence>
<feature type="domain" description="HTH marR-type" evidence="1">
    <location>
        <begin position="16"/>
        <end position="147"/>
    </location>
</feature>
<gene>
    <name evidence="2" type="ORF">FVW59_01960</name>
</gene>
<dbReference type="InterPro" id="IPR000835">
    <property type="entry name" value="HTH_MarR-typ"/>
</dbReference>
<keyword evidence="3" id="KW-1185">Reference proteome</keyword>
<dbReference type="Gene3D" id="1.10.10.10">
    <property type="entry name" value="Winged helix-like DNA-binding domain superfamily/Winged helix DNA-binding domain"/>
    <property type="match status" value="2"/>
</dbReference>
<dbReference type="PROSITE" id="PS50995">
    <property type="entry name" value="HTH_MARR_2"/>
    <property type="match status" value="1"/>
</dbReference>
<proteinExistence type="predicted"/>
<dbReference type="GO" id="GO:0003677">
    <property type="term" value="F:DNA binding"/>
    <property type="evidence" value="ECO:0007669"/>
    <property type="project" value="UniProtKB-KW"/>
</dbReference>
<dbReference type="SUPFAM" id="SSF46785">
    <property type="entry name" value="Winged helix' DNA-binding domain"/>
    <property type="match status" value="2"/>
</dbReference>
<evidence type="ECO:0000313" key="3">
    <source>
        <dbReference type="Proteomes" id="UP000321933"/>
    </source>
</evidence>
<sequence>MADRTLTQQRVDAARAGNLGHRLVALAGDFSDRILARYREQGYASIRPVHGALLRNLELEGTRLTTLAARAGMTHRAMAKIVDDVAGLGFVARRPDPDDRRASCVHFTARGIHLLRDSSDIIEHIYACYSQLVGAEQLEQLENRLYQFLQSLDIEVIHSGQQALHPVRPENLRDASGAYLSHNLGRYLQLAGQDYHRRCAEAMARRGHPGIRFDHLAVLTHLQLQGMNLSELAEGAGISLQAMGKQVRAVHRMGYISLREGEDRRVREVHYSPRGLAFLDDLLAAFDELDTFYASQLGPRRLQWLQASLSRLIIALQLPVPARSF</sequence>
<dbReference type="GO" id="GO:0003700">
    <property type="term" value="F:DNA-binding transcription factor activity"/>
    <property type="evidence" value="ECO:0007669"/>
    <property type="project" value="InterPro"/>
</dbReference>
<evidence type="ECO:0000313" key="2">
    <source>
        <dbReference type="EMBL" id="TXS94701.1"/>
    </source>
</evidence>
<dbReference type="InterPro" id="IPR036390">
    <property type="entry name" value="WH_DNA-bd_sf"/>
</dbReference>
<comment type="caution">
    <text evidence="2">The sequence shown here is derived from an EMBL/GenBank/DDBJ whole genome shotgun (WGS) entry which is preliminary data.</text>
</comment>
<dbReference type="InterPro" id="IPR039422">
    <property type="entry name" value="MarR/SlyA-like"/>
</dbReference>
<dbReference type="PANTHER" id="PTHR33164">
    <property type="entry name" value="TRANSCRIPTIONAL REGULATOR, MARR FAMILY"/>
    <property type="match status" value="1"/>
</dbReference>
<dbReference type="SMART" id="SM00347">
    <property type="entry name" value="HTH_MARR"/>
    <property type="match status" value="2"/>
</dbReference>
<dbReference type="PANTHER" id="PTHR33164:SF57">
    <property type="entry name" value="MARR-FAMILY TRANSCRIPTIONAL REGULATOR"/>
    <property type="match status" value="1"/>
</dbReference>
<dbReference type="InterPro" id="IPR036388">
    <property type="entry name" value="WH-like_DNA-bd_sf"/>
</dbReference>
<protein>
    <submittedName>
        <fullName evidence="2">Winged helix DNA-binding protein</fullName>
    </submittedName>
</protein>
<dbReference type="AlphaFoldDB" id="A0A5C9A6A0"/>
<dbReference type="OrthoDB" id="7427954at2"/>
<accession>A0A5C9A6A0</accession>
<organism evidence="2 3">
    <name type="scientific">Parahaliea aestuarii</name>
    <dbReference type="NCBI Taxonomy" id="1852021"/>
    <lineage>
        <taxon>Bacteria</taxon>
        <taxon>Pseudomonadati</taxon>
        <taxon>Pseudomonadota</taxon>
        <taxon>Gammaproteobacteria</taxon>
        <taxon>Cellvibrionales</taxon>
        <taxon>Halieaceae</taxon>
        <taxon>Parahaliea</taxon>
    </lineage>
</organism>
<dbReference type="RefSeq" id="WP_148062543.1">
    <property type="nucleotide sequence ID" value="NZ_VRYZ01000001.1"/>
</dbReference>
<dbReference type="EMBL" id="VRYZ01000001">
    <property type="protein sequence ID" value="TXS94701.1"/>
    <property type="molecule type" value="Genomic_DNA"/>
</dbReference>
<name>A0A5C9A6A0_9GAMM</name>
<dbReference type="GO" id="GO:0006950">
    <property type="term" value="P:response to stress"/>
    <property type="evidence" value="ECO:0007669"/>
    <property type="project" value="TreeGrafter"/>
</dbReference>
<dbReference type="Proteomes" id="UP000321933">
    <property type="component" value="Unassembled WGS sequence"/>
</dbReference>